<dbReference type="Gene3D" id="3.15.10.30">
    <property type="entry name" value="Haemolymph juvenile hormone binding protein"/>
    <property type="match status" value="2"/>
</dbReference>
<dbReference type="Pfam" id="PF06585">
    <property type="entry name" value="JHBP"/>
    <property type="match status" value="2"/>
</dbReference>
<evidence type="ECO:0000313" key="2">
    <source>
        <dbReference type="RefSeq" id="XP_028132725.1"/>
    </source>
</evidence>
<dbReference type="PANTHER" id="PTHR11008:SF9">
    <property type="entry name" value="PROTEIN TAKEOUT-LIKE PROTEIN"/>
    <property type="match status" value="1"/>
</dbReference>
<dbReference type="AlphaFoldDB" id="A0A6P7FHN6"/>
<dbReference type="KEGG" id="dvv:114328146"/>
<name>A0A6P7FHN6_DIAVI</name>
<feature type="signal peptide" evidence="1">
    <location>
        <begin position="1"/>
        <end position="18"/>
    </location>
</feature>
<protein>
    <submittedName>
        <fullName evidence="2">Uncharacterized protein LOC114328146</fullName>
    </submittedName>
</protein>
<dbReference type="OrthoDB" id="6759118at2759"/>
<organism evidence="2">
    <name type="scientific">Diabrotica virgifera virgifera</name>
    <name type="common">western corn rootworm</name>
    <dbReference type="NCBI Taxonomy" id="50390"/>
    <lineage>
        <taxon>Eukaryota</taxon>
        <taxon>Metazoa</taxon>
        <taxon>Ecdysozoa</taxon>
        <taxon>Arthropoda</taxon>
        <taxon>Hexapoda</taxon>
        <taxon>Insecta</taxon>
        <taxon>Pterygota</taxon>
        <taxon>Neoptera</taxon>
        <taxon>Endopterygota</taxon>
        <taxon>Coleoptera</taxon>
        <taxon>Polyphaga</taxon>
        <taxon>Cucujiformia</taxon>
        <taxon>Chrysomeloidea</taxon>
        <taxon>Chrysomelidae</taxon>
        <taxon>Galerucinae</taxon>
        <taxon>Diabroticina</taxon>
        <taxon>Diabroticites</taxon>
        <taxon>Diabrotica</taxon>
    </lineage>
</organism>
<dbReference type="InterPro" id="IPR038606">
    <property type="entry name" value="To_sf"/>
</dbReference>
<gene>
    <name evidence="2" type="primary">LOC114328146</name>
</gene>
<feature type="chain" id="PRO_5028357191" evidence="1">
    <location>
        <begin position="19"/>
        <end position="496"/>
    </location>
</feature>
<sequence>MELLQFFTVVFFVVFVKASDLDDARKILDCAQKALKVGVPDLDLPSYNPLDYDKDIPYFKDLAGELYFLYHNTQVYGIPDWQVKEINQINQDSDAFAVFNFSLTFQQLNASSNFDLNMTDFFFQTEYNGTQTLKLFNNEWTGSINVTKPNQDSVEQINDLQISWRAQRLLPVVHTNPSGYESLFASVYNYTIMTALSKPNTFVGDFLQEKLNTDWWLNGKIWKLVQWCEDNEYITFLIKNFVVLLRVFCTLLPRDHIFVKYGYFSSCLLITILKYNFFAASDLDSGYRIMSCAKRAITNGVPELNIPSHSPVYITRNFSWTGDIGVASASFDFHDFIWDGLPQWNLTATQINKDSDPYAVFDFDLSWKWMNISGLFNVTIRELVLEQHYNGNIQFEWTNSHWKGRINVTKPYFNLTQEVNDAQIKWTVEHLDTTVKGLGIWNGPVEATFGTGIITALNSGLIGNTVGEFIKMRLNTIWWSTGKIWDLVHWCYDSQL</sequence>
<dbReference type="InterPro" id="IPR010562">
    <property type="entry name" value="Haemolymph_juvenile_hormone-bd"/>
</dbReference>
<accession>A0A6P7FHN6</accession>
<keyword evidence="1" id="KW-0732">Signal</keyword>
<dbReference type="PANTHER" id="PTHR11008">
    <property type="entry name" value="PROTEIN TAKEOUT-LIKE PROTEIN"/>
    <property type="match status" value="1"/>
</dbReference>
<reference evidence="2" key="1">
    <citation type="submission" date="2025-08" db="UniProtKB">
        <authorList>
            <consortium name="RefSeq"/>
        </authorList>
    </citation>
    <scope>IDENTIFICATION</scope>
</reference>
<dbReference type="InParanoid" id="A0A6P7FHN6"/>
<evidence type="ECO:0000256" key="1">
    <source>
        <dbReference type="SAM" id="SignalP"/>
    </source>
</evidence>
<proteinExistence type="predicted"/>
<dbReference type="RefSeq" id="XP_028132725.1">
    <property type="nucleotide sequence ID" value="XM_028276924.1"/>
</dbReference>